<accession>A0A4Y7SGV8</accession>
<organism evidence="2 3">
    <name type="scientific">Coprinellus micaceus</name>
    <name type="common">Glistening ink-cap mushroom</name>
    <name type="synonym">Coprinus micaceus</name>
    <dbReference type="NCBI Taxonomy" id="71717"/>
    <lineage>
        <taxon>Eukaryota</taxon>
        <taxon>Fungi</taxon>
        <taxon>Dikarya</taxon>
        <taxon>Basidiomycota</taxon>
        <taxon>Agaricomycotina</taxon>
        <taxon>Agaricomycetes</taxon>
        <taxon>Agaricomycetidae</taxon>
        <taxon>Agaricales</taxon>
        <taxon>Agaricineae</taxon>
        <taxon>Psathyrellaceae</taxon>
        <taxon>Coprinellus</taxon>
    </lineage>
</organism>
<dbReference type="OrthoDB" id="3112877at2759"/>
<evidence type="ECO:0000313" key="3">
    <source>
        <dbReference type="Proteomes" id="UP000298030"/>
    </source>
</evidence>
<keyword evidence="1" id="KW-0732">Signal</keyword>
<evidence type="ECO:0000313" key="2">
    <source>
        <dbReference type="EMBL" id="TEB20367.1"/>
    </source>
</evidence>
<evidence type="ECO:0000256" key="1">
    <source>
        <dbReference type="SAM" id="SignalP"/>
    </source>
</evidence>
<feature type="signal peptide" evidence="1">
    <location>
        <begin position="1"/>
        <end position="20"/>
    </location>
</feature>
<keyword evidence="3" id="KW-1185">Reference proteome</keyword>
<comment type="caution">
    <text evidence="2">The sequence shown here is derived from an EMBL/GenBank/DDBJ whole genome shotgun (WGS) entry which is preliminary data.</text>
</comment>
<protein>
    <recommendedName>
        <fullName evidence="4">F-box domain-containing protein</fullName>
    </recommendedName>
</protein>
<gene>
    <name evidence="2" type="ORF">FA13DRAFT_1743098</name>
</gene>
<feature type="chain" id="PRO_5021386694" description="F-box domain-containing protein" evidence="1">
    <location>
        <begin position="21"/>
        <end position="456"/>
    </location>
</feature>
<name>A0A4Y7SGV8_COPMI</name>
<dbReference type="Proteomes" id="UP000298030">
    <property type="component" value="Unassembled WGS sequence"/>
</dbReference>
<proteinExistence type="predicted"/>
<dbReference type="STRING" id="71717.A0A4Y7SGV8"/>
<dbReference type="AlphaFoldDB" id="A0A4Y7SGV8"/>
<evidence type="ECO:0008006" key="4">
    <source>
        <dbReference type="Google" id="ProtNLM"/>
    </source>
</evidence>
<sequence>MSLLPLCSLLLASPTSLVQASSTAFSEQAWKRFHIYSLQTKTLVLNNPVSLSSNPCWSFAMGTSNPHSGQFLPSLKALFLNSSDPLSLYVAFSVCPHIKILSIHLPPSSAQDAKDAIQALTASAVLRAHSLTTIRLAHPTQRQSLSNLLALTSVRHVFVRFASTQPDDPIIPTFWNPGFVAITEAPTGRSLDTTYPSDRDQGVRDMFWRMALPPPPTRQLIVTGRSQLHDMVANHPSGPAPSQRFDVVHLSRNPNLISFVVSSRTGRIRGQIPENFRSSPAFTKTDSLLAQLAACRNLTAIVIDGIPFPPGDIITQMLQVLQGSPNMITFRFLPVAVSSAAFVETSIACLRDISVRCTNLVELAIPVDLWDMKTLSIPAKIHEGVSKMRKLYLVPTSGEFPPYTVEHSAHVAKYLYHLFPHLTPIASLCKQGDEVERAFWRDIDVIYSTVDFMRRR</sequence>
<reference evidence="2 3" key="1">
    <citation type="journal article" date="2019" name="Nat. Ecol. Evol.">
        <title>Megaphylogeny resolves global patterns of mushroom evolution.</title>
        <authorList>
            <person name="Varga T."/>
            <person name="Krizsan K."/>
            <person name="Foldi C."/>
            <person name="Dima B."/>
            <person name="Sanchez-Garcia M."/>
            <person name="Sanchez-Ramirez S."/>
            <person name="Szollosi G.J."/>
            <person name="Szarkandi J.G."/>
            <person name="Papp V."/>
            <person name="Albert L."/>
            <person name="Andreopoulos W."/>
            <person name="Angelini C."/>
            <person name="Antonin V."/>
            <person name="Barry K.W."/>
            <person name="Bougher N.L."/>
            <person name="Buchanan P."/>
            <person name="Buyck B."/>
            <person name="Bense V."/>
            <person name="Catcheside P."/>
            <person name="Chovatia M."/>
            <person name="Cooper J."/>
            <person name="Damon W."/>
            <person name="Desjardin D."/>
            <person name="Finy P."/>
            <person name="Geml J."/>
            <person name="Haridas S."/>
            <person name="Hughes K."/>
            <person name="Justo A."/>
            <person name="Karasinski D."/>
            <person name="Kautmanova I."/>
            <person name="Kiss B."/>
            <person name="Kocsube S."/>
            <person name="Kotiranta H."/>
            <person name="LaButti K.M."/>
            <person name="Lechner B.E."/>
            <person name="Liimatainen K."/>
            <person name="Lipzen A."/>
            <person name="Lukacs Z."/>
            <person name="Mihaltcheva S."/>
            <person name="Morgado L.N."/>
            <person name="Niskanen T."/>
            <person name="Noordeloos M.E."/>
            <person name="Ohm R.A."/>
            <person name="Ortiz-Santana B."/>
            <person name="Ovrebo C."/>
            <person name="Racz N."/>
            <person name="Riley R."/>
            <person name="Savchenko A."/>
            <person name="Shiryaev A."/>
            <person name="Soop K."/>
            <person name="Spirin V."/>
            <person name="Szebenyi C."/>
            <person name="Tomsovsky M."/>
            <person name="Tulloss R.E."/>
            <person name="Uehling J."/>
            <person name="Grigoriev I.V."/>
            <person name="Vagvolgyi C."/>
            <person name="Papp T."/>
            <person name="Martin F.M."/>
            <person name="Miettinen O."/>
            <person name="Hibbett D.S."/>
            <person name="Nagy L.G."/>
        </authorList>
    </citation>
    <scope>NUCLEOTIDE SEQUENCE [LARGE SCALE GENOMIC DNA]</scope>
    <source>
        <strain evidence="2 3">FP101781</strain>
    </source>
</reference>
<dbReference type="EMBL" id="QPFP01000143">
    <property type="protein sequence ID" value="TEB20367.1"/>
    <property type="molecule type" value="Genomic_DNA"/>
</dbReference>